<dbReference type="AlphaFoldDB" id="A0A5P2G2B6"/>
<dbReference type="Pfam" id="PF00697">
    <property type="entry name" value="PRAI"/>
    <property type="match status" value="1"/>
</dbReference>
<dbReference type="CDD" id="cd00405">
    <property type="entry name" value="PRAI"/>
    <property type="match status" value="1"/>
</dbReference>
<protein>
    <recommendedName>
        <fullName evidence="4 9">N-(5'-phosphoribosyl)anthranilate isomerase</fullName>
        <shortName evidence="9">PRAI</shortName>
        <ecNumber evidence="3 9">5.3.1.24</ecNumber>
    </recommendedName>
</protein>
<dbReference type="Gene3D" id="3.20.20.70">
    <property type="entry name" value="Aldolase class I"/>
    <property type="match status" value="1"/>
</dbReference>
<name>A0A5P2G2B6_9BACT</name>
<dbReference type="GO" id="GO:0000162">
    <property type="term" value="P:L-tryptophan biosynthetic process"/>
    <property type="evidence" value="ECO:0007669"/>
    <property type="project" value="UniProtKB-UniRule"/>
</dbReference>
<dbReference type="InterPro" id="IPR001240">
    <property type="entry name" value="PRAI_dom"/>
</dbReference>
<dbReference type="InterPro" id="IPR013785">
    <property type="entry name" value="Aldolase_TIM"/>
</dbReference>
<comment type="similarity">
    <text evidence="9">Belongs to the TrpF family.</text>
</comment>
<dbReference type="RefSeq" id="WP_131328859.1">
    <property type="nucleotide sequence ID" value="NZ_CP044016.1"/>
</dbReference>
<dbReference type="GO" id="GO:0004640">
    <property type="term" value="F:phosphoribosylanthranilate isomerase activity"/>
    <property type="evidence" value="ECO:0007669"/>
    <property type="project" value="UniProtKB-UniRule"/>
</dbReference>
<dbReference type="HAMAP" id="MF_00135">
    <property type="entry name" value="PRAI"/>
    <property type="match status" value="1"/>
</dbReference>
<keyword evidence="7 9" id="KW-0057">Aromatic amino acid biosynthesis</keyword>
<keyword evidence="6 9" id="KW-0822">Tryptophan biosynthesis</keyword>
<feature type="domain" description="N-(5'phosphoribosyl) anthranilate isomerase (PRAI)" evidence="10">
    <location>
        <begin position="4"/>
        <end position="207"/>
    </location>
</feature>
<evidence type="ECO:0000256" key="8">
    <source>
        <dbReference type="ARBA" id="ARBA00023235"/>
    </source>
</evidence>
<evidence type="ECO:0000256" key="4">
    <source>
        <dbReference type="ARBA" id="ARBA00022272"/>
    </source>
</evidence>
<keyword evidence="12" id="KW-1185">Reference proteome</keyword>
<gene>
    <name evidence="9" type="primary">trpF</name>
    <name evidence="11" type="ORF">E0W69_004590</name>
</gene>
<dbReference type="EMBL" id="CP044016">
    <property type="protein sequence ID" value="QES87972.1"/>
    <property type="molecule type" value="Genomic_DNA"/>
</dbReference>
<evidence type="ECO:0000256" key="9">
    <source>
        <dbReference type="HAMAP-Rule" id="MF_00135"/>
    </source>
</evidence>
<evidence type="ECO:0000256" key="6">
    <source>
        <dbReference type="ARBA" id="ARBA00022822"/>
    </source>
</evidence>
<dbReference type="InterPro" id="IPR044643">
    <property type="entry name" value="TrpF_fam"/>
</dbReference>
<evidence type="ECO:0000313" key="12">
    <source>
        <dbReference type="Proteomes" id="UP000292424"/>
    </source>
</evidence>
<evidence type="ECO:0000256" key="3">
    <source>
        <dbReference type="ARBA" id="ARBA00012572"/>
    </source>
</evidence>
<evidence type="ECO:0000256" key="5">
    <source>
        <dbReference type="ARBA" id="ARBA00022605"/>
    </source>
</evidence>
<reference evidence="11 12" key="1">
    <citation type="submission" date="2019-09" db="EMBL/GenBank/DDBJ databases">
        <title>Complete genome sequence of Arachidicoccus sp. B3-10 isolated from apple orchard soil.</title>
        <authorList>
            <person name="Kim H.S."/>
            <person name="Han K.-I."/>
            <person name="Suh M.K."/>
            <person name="Lee K.C."/>
            <person name="Eom M.K."/>
            <person name="Kim J.-S."/>
            <person name="Kang S.W."/>
            <person name="Sin Y."/>
            <person name="Lee J.-S."/>
        </authorList>
    </citation>
    <scope>NUCLEOTIDE SEQUENCE [LARGE SCALE GENOMIC DNA]</scope>
    <source>
        <strain evidence="11 12">B3-10</strain>
    </source>
</reference>
<keyword evidence="8 9" id="KW-0413">Isomerase</keyword>
<evidence type="ECO:0000256" key="7">
    <source>
        <dbReference type="ARBA" id="ARBA00023141"/>
    </source>
</evidence>
<dbReference type="UniPathway" id="UPA00035">
    <property type="reaction ID" value="UER00042"/>
</dbReference>
<dbReference type="KEGG" id="arac:E0W69_004590"/>
<evidence type="ECO:0000313" key="11">
    <source>
        <dbReference type="EMBL" id="QES87972.1"/>
    </source>
</evidence>
<accession>A0A5P2G2B6</accession>
<dbReference type="Proteomes" id="UP000292424">
    <property type="component" value="Chromosome"/>
</dbReference>
<organism evidence="11 12">
    <name type="scientific">Rhizosphaericola mali</name>
    <dbReference type="NCBI Taxonomy" id="2545455"/>
    <lineage>
        <taxon>Bacteria</taxon>
        <taxon>Pseudomonadati</taxon>
        <taxon>Bacteroidota</taxon>
        <taxon>Chitinophagia</taxon>
        <taxon>Chitinophagales</taxon>
        <taxon>Chitinophagaceae</taxon>
        <taxon>Rhizosphaericola</taxon>
    </lineage>
</organism>
<dbReference type="OrthoDB" id="9786954at2"/>
<proteinExistence type="inferred from homology"/>
<dbReference type="SUPFAM" id="SSF51366">
    <property type="entry name" value="Ribulose-phoshate binding barrel"/>
    <property type="match status" value="1"/>
</dbReference>
<sequence length="212" mass="24085">MRIKVCGLTDVNQVAQLDEMGMQFGGFIFYPRSPRYVFNSLSAQQIKKIKGKINKVGVFVNAPQEEVLKTIDDCGLYVAQLHGDETPKYCERISEYITVVKAFQVSSPEEIEWRIHEYQDVADMFLFDTPGLGYGGTGKKFDWKGLKNLNIGKPFFLSGGIGPEDHEQVKEFMEFPIAKDLFSLDINSRFEVEPGVKDLEKIKTFANHLNSK</sequence>
<evidence type="ECO:0000256" key="2">
    <source>
        <dbReference type="ARBA" id="ARBA00004664"/>
    </source>
</evidence>
<comment type="pathway">
    <text evidence="2 9">Amino-acid biosynthesis; L-tryptophan biosynthesis; L-tryptophan from chorismate: step 3/5.</text>
</comment>
<dbReference type="PANTHER" id="PTHR42894:SF1">
    <property type="entry name" value="N-(5'-PHOSPHORIBOSYL)ANTHRANILATE ISOMERASE"/>
    <property type="match status" value="1"/>
</dbReference>
<dbReference type="PANTHER" id="PTHR42894">
    <property type="entry name" value="N-(5'-PHOSPHORIBOSYL)ANTHRANILATE ISOMERASE"/>
    <property type="match status" value="1"/>
</dbReference>
<dbReference type="EC" id="5.3.1.24" evidence="3 9"/>
<comment type="catalytic activity">
    <reaction evidence="1 9">
        <text>N-(5-phospho-beta-D-ribosyl)anthranilate = 1-(2-carboxyphenylamino)-1-deoxy-D-ribulose 5-phosphate</text>
        <dbReference type="Rhea" id="RHEA:21540"/>
        <dbReference type="ChEBI" id="CHEBI:18277"/>
        <dbReference type="ChEBI" id="CHEBI:58613"/>
        <dbReference type="EC" id="5.3.1.24"/>
    </reaction>
</comment>
<evidence type="ECO:0000259" key="10">
    <source>
        <dbReference type="Pfam" id="PF00697"/>
    </source>
</evidence>
<keyword evidence="5 9" id="KW-0028">Amino-acid biosynthesis</keyword>
<evidence type="ECO:0000256" key="1">
    <source>
        <dbReference type="ARBA" id="ARBA00001164"/>
    </source>
</evidence>
<dbReference type="InterPro" id="IPR011060">
    <property type="entry name" value="RibuloseP-bd_barrel"/>
</dbReference>